<reference evidence="1 2" key="1">
    <citation type="submission" date="2016-07" db="EMBL/GenBank/DDBJ databases">
        <title>Comparative genomics of the entomopathogenic fungus Beauveria bassiana.</title>
        <authorList>
            <person name="Valero Jimenez C.A."/>
            <person name="Zwaan B.J."/>
            <person name="Van Kan J.A."/>
            <person name="Takken W."/>
            <person name="Debets A.J."/>
            <person name="Schoustra S.E."/>
            <person name="Koenraadt C.J."/>
        </authorList>
    </citation>
    <scope>NUCLEOTIDE SEQUENCE [LARGE SCALE GENOMIC DNA]</scope>
    <source>
        <strain evidence="1 2">ARSEF 8028</strain>
    </source>
</reference>
<dbReference type="OrthoDB" id="5153524at2759"/>
<evidence type="ECO:0000313" key="1">
    <source>
        <dbReference type="EMBL" id="PQK09546.1"/>
    </source>
</evidence>
<dbReference type="EMBL" id="JRHA01000001">
    <property type="protein sequence ID" value="PQK09546.1"/>
    <property type="molecule type" value="Genomic_DNA"/>
</dbReference>
<protein>
    <submittedName>
        <fullName evidence="1">Uncharacterized protein</fullName>
    </submittedName>
</protein>
<evidence type="ECO:0000313" key="2">
    <source>
        <dbReference type="Proteomes" id="UP000237441"/>
    </source>
</evidence>
<comment type="caution">
    <text evidence="1">The sequence shown here is derived from an EMBL/GenBank/DDBJ whole genome shotgun (WGS) entry which is preliminary data.</text>
</comment>
<organism evidence="1 2">
    <name type="scientific">Beauveria bassiana</name>
    <name type="common">White muscardine disease fungus</name>
    <name type="synonym">Tritirachium shiotae</name>
    <dbReference type="NCBI Taxonomy" id="176275"/>
    <lineage>
        <taxon>Eukaryota</taxon>
        <taxon>Fungi</taxon>
        <taxon>Dikarya</taxon>
        <taxon>Ascomycota</taxon>
        <taxon>Pezizomycotina</taxon>
        <taxon>Sordariomycetes</taxon>
        <taxon>Hypocreomycetidae</taxon>
        <taxon>Hypocreales</taxon>
        <taxon>Cordycipitaceae</taxon>
        <taxon>Beauveria</taxon>
    </lineage>
</organism>
<dbReference type="AlphaFoldDB" id="A0A2S7Y073"/>
<gene>
    <name evidence="1" type="ORF">BB8028_0001g16160</name>
</gene>
<accession>A0A2S7Y073</accession>
<proteinExistence type="predicted"/>
<name>A0A2S7Y073_BEABA</name>
<dbReference type="Proteomes" id="UP000237441">
    <property type="component" value="Unassembled WGS sequence"/>
</dbReference>
<sequence length="221" mass="25507">MYHLFGDLYLDDPRPGSPLSRRLQRLRPYIDELKFRKNALWQGWGHLAAFQKIAHHEVAAWQAHGQKRKIRFLIPPDGPLKAPLACHLHNPNFSVSDSYSSHGADESTLSMNQILAAGFTPDKVLIYDYTFHQAPINPLMAYPPNILKIHQRFTAELRMKMAAVVDVVWGAPVRERMKRTLSLEELPLWEEYEGASIHLEWEKSSRNVRHPEAMMYSEPST</sequence>